<dbReference type="InterPro" id="IPR045851">
    <property type="entry name" value="AMP-bd_C_sf"/>
</dbReference>
<dbReference type="InterPro" id="IPR025110">
    <property type="entry name" value="AMP-bd_C"/>
</dbReference>
<dbReference type="PROSITE" id="PS00455">
    <property type="entry name" value="AMP_BINDING"/>
    <property type="match status" value="1"/>
</dbReference>
<protein>
    <submittedName>
        <fullName evidence="5">Putative fatty-acid--CoA ligase</fullName>
    </submittedName>
</protein>
<dbReference type="GO" id="GO:0031956">
    <property type="term" value="F:medium-chain fatty acid-CoA ligase activity"/>
    <property type="evidence" value="ECO:0007669"/>
    <property type="project" value="TreeGrafter"/>
</dbReference>
<accession>K6WLE6</accession>
<evidence type="ECO:0000259" key="4">
    <source>
        <dbReference type="Pfam" id="PF13193"/>
    </source>
</evidence>
<dbReference type="RefSeq" id="WP_006337810.1">
    <property type="nucleotide sequence ID" value="NZ_BAHC01000200.1"/>
</dbReference>
<name>K6WLE6_9ACTN</name>
<dbReference type="EMBL" id="BAHC01000200">
    <property type="protein sequence ID" value="GAB92972.1"/>
    <property type="molecule type" value="Genomic_DNA"/>
</dbReference>
<comment type="similarity">
    <text evidence="1">Belongs to the ATP-dependent AMP-binding enzyme family.</text>
</comment>
<evidence type="ECO:0000256" key="2">
    <source>
        <dbReference type="ARBA" id="ARBA00022598"/>
    </source>
</evidence>
<evidence type="ECO:0000313" key="6">
    <source>
        <dbReference type="Proteomes" id="UP000008363"/>
    </source>
</evidence>
<dbReference type="SUPFAM" id="SSF56801">
    <property type="entry name" value="Acetyl-CoA synthetase-like"/>
    <property type="match status" value="1"/>
</dbReference>
<evidence type="ECO:0000256" key="1">
    <source>
        <dbReference type="ARBA" id="ARBA00006432"/>
    </source>
</evidence>
<dbReference type="AlphaFoldDB" id="K6WLE6"/>
<dbReference type="Gene3D" id="3.40.50.12780">
    <property type="entry name" value="N-terminal domain of ligase-like"/>
    <property type="match status" value="1"/>
</dbReference>
<dbReference type="Pfam" id="PF13193">
    <property type="entry name" value="AMP-binding_C"/>
    <property type="match status" value="1"/>
</dbReference>
<dbReference type="Gene3D" id="3.30.300.30">
    <property type="match status" value="1"/>
</dbReference>
<dbReference type="Pfam" id="PF00501">
    <property type="entry name" value="AMP-binding"/>
    <property type="match status" value="1"/>
</dbReference>
<dbReference type="STRING" id="1108045.GORHZ_200_00080"/>
<dbReference type="FunFam" id="3.30.300.30:FF:000008">
    <property type="entry name" value="2,3-dihydroxybenzoate-AMP ligase"/>
    <property type="match status" value="1"/>
</dbReference>
<dbReference type="InterPro" id="IPR042099">
    <property type="entry name" value="ANL_N_sf"/>
</dbReference>
<dbReference type="InterPro" id="IPR020845">
    <property type="entry name" value="AMP-binding_CS"/>
</dbReference>
<sequence>MTILDRPWNLLRPGLTENSQRVAARFGSDTYTYRALDDASAALAAGLSAELAVGDRVALLLGNRFEYLAADLAIMRAGLVKVPLNPMLPARDIVHILGHSGSRILLVSSALTAVDEDLLTEVATQCPDLQVIDVDTERYAELVTPSRSAAEREVGPGDAAAIYYTGGTTGKPKGVVHSQSSIATNLLAHILEPEIRRDEIMLLSTALSHSAGAFAAAGLARGATLVILDKFAPEEFCSAAATFDVSWAMVVPTMLYRLLDHIEQHQVDAPALDTFVYGSAPITPSRLKEAIDVFGPIFIQLFGQTECPNWGTTLTKGDHRSAADQPTLLESAGRRSTMAEVRVIDDQGQPLPSGQVGEICLRAPYALIEYHNNPEATAATIVDGWVHTRDVGYLDDNGYLFLKDRTSDMIISGGYNVYSSEVESVIATLPGVRQVAVIGIPDPDWGEAVCAVVVHDQADKLTEDQFRGICRDALGGYKSPKSVRFVQDIPMTPFGKADKKALRAPFWAAESRAI</sequence>
<reference evidence="5 6" key="1">
    <citation type="submission" date="2012-08" db="EMBL/GenBank/DDBJ databases">
        <title>Whole genome shotgun sequence of Gordonia rhizosphera NBRC 16068.</title>
        <authorList>
            <person name="Takarada H."/>
            <person name="Isaki S."/>
            <person name="Hosoyama A."/>
            <person name="Tsuchikane K."/>
            <person name="Katsumata H."/>
            <person name="Baba S."/>
            <person name="Ohji S."/>
            <person name="Yamazaki S."/>
            <person name="Fujita N."/>
        </authorList>
    </citation>
    <scope>NUCLEOTIDE SEQUENCE [LARGE SCALE GENOMIC DNA]</scope>
    <source>
        <strain evidence="5 6">NBRC 16068</strain>
    </source>
</reference>
<evidence type="ECO:0000259" key="3">
    <source>
        <dbReference type="Pfam" id="PF00501"/>
    </source>
</evidence>
<dbReference type="PANTHER" id="PTHR43201:SF5">
    <property type="entry name" value="MEDIUM-CHAIN ACYL-COA LIGASE ACSF2, MITOCHONDRIAL"/>
    <property type="match status" value="1"/>
</dbReference>
<dbReference type="Proteomes" id="UP000008363">
    <property type="component" value="Unassembled WGS sequence"/>
</dbReference>
<proteinExistence type="inferred from homology"/>
<dbReference type="PANTHER" id="PTHR43201">
    <property type="entry name" value="ACYL-COA SYNTHETASE"/>
    <property type="match status" value="1"/>
</dbReference>
<dbReference type="eggNOG" id="COG0318">
    <property type="taxonomic scope" value="Bacteria"/>
</dbReference>
<dbReference type="InterPro" id="IPR000873">
    <property type="entry name" value="AMP-dep_synth/lig_dom"/>
</dbReference>
<feature type="domain" description="AMP-dependent synthetase/ligase" evidence="3">
    <location>
        <begin position="18"/>
        <end position="368"/>
    </location>
</feature>
<dbReference type="GO" id="GO:0006631">
    <property type="term" value="P:fatty acid metabolic process"/>
    <property type="evidence" value="ECO:0007669"/>
    <property type="project" value="TreeGrafter"/>
</dbReference>
<comment type="caution">
    <text evidence="5">The sequence shown here is derived from an EMBL/GenBank/DDBJ whole genome shotgun (WGS) entry which is preliminary data.</text>
</comment>
<evidence type="ECO:0000313" key="5">
    <source>
        <dbReference type="EMBL" id="GAB92972.1"/>
    </source>
</evidence>
<feature type="domain" description="AMP-binding enzyme C-terminal" evidence="4">
    <location>
        <begin position="421"/>
        <end position="496"/>
    </location>
</feature>
<gene>
    <name evidence="5" type="ORF">GORHZ_200_00080</name>
</gene>
<keyword evidence="6" id="KW-1185">Reference proteome</keyword>
<dbReference type="OrthoDB" id="9803968at2"/>
<keyword evidence="2 5" id="KW-0436">Ligase</keyword>
<organism evidence="5 6">
    <name type="scientific">Gordonia rhizosphera NBRC 16068</name>
    <dbReference type="NCBI Taxonomy" id="1108045"/>
    <lineage>
        <taxon>Bacteria</taxon>
        <taxon>Bacillati</taxon>
        <taxon>Actinomycetota</taxon>
        <taxon>Actinomycetes</taxon>
        <taxon>Mycobacteriales</taxon>
        <taxon>Gordoniaceae</taxon>
        <taxon>Gordonia</taxon>
    </lineage>
</organism>